<proteinExistence type="predicted"/>
<keyword evidence="2" id="KW-1185">Reference proteome</keyword>
<evidence type="ECO:0000313" key="2">
    <source>
        <dbReference type="Proteomes" id="UP000011518"/>
    </source>
</evidence>
<dbReference type="PANTHER" id="PTHR46029:SF3">
    <property type="entry name" value="C-TERMINAL-BINDING PROTEIN 2"/>
    <property type="match status" value="1"/>
</dbReference>
<dbReference type="InterPro" id="IPR051638">
    <property type="entry name" value="CTBP_dehydrogenase"/>
</dbReference>
<dbReference type="GO" id="GO:0005634">
    <property type="term" value="C:nucleus"/>
    <property type="evidence" value="ECO:0007669"/>
    <property type="project" value="TreeGrafter"/>
</dbReference>
<dbReference type="GO" id="GO:0003713">
    <property type="term" value="F:transcription coactivator activity"/>
    <property type="evidence" value="ECO:0007669"/>
    <property type="project" value="TreeGrafter"/>
</dbReference>
<accession>L9KW46</accession>
<dbReference type="InParanoid" id="L9KW46"/>
<dbReference type="Proteomes" id="UP000011518">
    <property type="component" value="Unassembled WGS sequence"/>
</dbReference>
<dbReference type="GO" id="GO:0003714">
    <property type="term" value="F:transcription corepressor activity"/>
    <property type="evidence" value="ECO:0007669"/>
    <property type="project" value="TreeGrafter"/>
</dbReference>
<dbReference type="Gene3D" id="3.40.50.720">
    <property type="entry name" value="NAD(P)-binding Rossmann-like Domain"/>
    <property type="match status" value="1"/>
</dbReference>
<dbReference type="SUPFAM" id="SSF52283">
    <property type="entry name" value="Formate/glycerate dehydrogenase catalytic domain-like"/>
    <property type="match status" value="1"/>
</dbReference>
<sequence length="107" mass="11877">MCTRQGDEVGLATQRCPQGRAQDCQGYHEPPLHLGPPVALLDGRDCTMEITMMKDLATGALWNVQFTQDIHEKVLNEAMGAMMYHTITINSEDLQEVQGPENDPAHN</sequence>
<dbReference type="EMBL" id="KB320631">
    <property type="protein sequence ID" value="ELW67011.1"/>
    <property type="molecule type" value="Genomic_DNA"/>
</dbReference>
<dbReference type="GO" id="GO:0140297">
    <property type="term" value="F:DNA-binding transcription factor binding"/>
    <property type="evidence" value="ECO:0007669"/>
    <property type="project" value="TreeGrafter"/>
</dbReference>
<dbReference type="GO" id="GO:0001221">
    <property type="term" value="F:transcription coregulator binding"/>
    <property type="evidence" value="ECO:0007669"/>
    <property type="project" value="TreeGrafter"/>
</dbReference>
<organism evidence="1 2">
    <name type="scientific">Tupaia chinensis</name>
    <name type="common">Chinese tree shrew</name>
    <name type="synonym">Tupaia belangeri chinensis</name>
    <dbReference type="NCBI Taxonomy" id="246437"/>
    <lineage>
        <taxon>Eukaryota</taxon>
        <taxon>Metazoa</taxon>
        <taxon>Chordata</taxon>
        <taxon>Craniata</taxon>
        <taxon>Vertebrata</taxon>
        <taxon>Euteleostomi</taxon>
        <taxon>Mammalia</taxon>
        <taxon>Eutheria</taxon>
        <taxon>Euarchontoglires</taxon>
        <taxon>Scandentia</taxon>
        <taxon>Tupaiidae</taxon>
        <taxon>Tupaia</taxon>
    </lineage>
</organism>
<dbReference type="AlphaFoldDB" id="L9KW46"/>
<dbReference type="GO" id="GO:0006357">
    <property type="term" value="P:regulation of transcription by RNA polymerase II"/>
    <property type="evidence" value="ECO:0007669"/>
    <property type="project" value="TreeGrafter"/>
</dbReference>
<protein>
    <submittedName>
        <fullName evidence="1">Uncharacterized protein</fullName>
    </submittedName>
</protein>
<gene>
    <name evidence="1" type="ORF">TREES_T100014740</name>
</gene>
<dbReference type="STRING" id="246437.L9KW46"/>
<evidence type="ECO:0000313" key="1">
    <source>
        <dbReference type="EMBL" id="ELW67011.1"/>
    </source>
</evidence>
<reference evidence="2" key="1">
    <citation type="submission" date="2012-07" db="EMBL/GenBank/DDBJ databases">
        <title>Genome of the Chinese tree shrew, a rising model animal genetically related to primates.</title>
        <authorList>
            <person name="Zhang G."/>
            <person name="Fan Y."/>
            <person name="Yao Y."/>
            <person name="Huang Z."/>
        </authorList>
    </citation>
    <scope>NUCLEOTIDE SEQUENCE [LARGE SCALE GENOMIC DNA]</scope>
</reference>
<reference evidence="2" key="2">
    <citation type="journal article" date="2013" name="Nat. Commun.">
        <title>Genome of the Chinese tree shrew.</title>
        <authorList>
            <person name="Fan Y."/>
            <person name="Huang Z.Y."/>
            <person name="Cao C.C."/>
            <person name="Chen C.S."/>
            <person name="Chen Y.X."/>
            <person name="Fan D.D."/>
            <person name="He J."/>
            <person name="Hou H.L."/>
            <person name="Hu L."/>
            <person name="Hu X.T."/>
            <person name="Jiang X.T."/>
            <person name="Lai R."/>
            <person name="Lang Y.S."/>
            <person name="Liang B."/>
            <person name="Liao S.G."/>
            <person name="Mu D."/>
            <person name="Ma Y.Y."/>
            <person name="Niu Y.Y."/>
            <person name="Sun X.Q."/>
            <person name="Xia J.Q."/>
            <person name="Xiao J."/>
            <person name="Xiong Z.Q."/>
            <person name="Xu L."/>
            <person name="Yang L."/>
            <person name="Zhang Y."/>
            <person name="Zhao W."/>
            <person name="Zhao X.D."/>
            <person name="Zheng Y.T."/>
            <person name="Zhou J.M."/>
            <person name="Zhu Y.B."/>
            <person name="Zhang G.J."/>
            <person name="Wang J."/>
            <person name="Yao Y.G."/>
        </authorList>
    </citation>
    <scope>NUCLEOTIDE SEQUENCE [LARGE SCALE GENOMIC DNA]</scope>
</reference>
<dbReference type="PANTHER" id="PTHR46029">
    <property type="entry name" value="C-TERMINAL-BINDING PROTEIN"/>
    <property type="match status" value="1"/>
</dbReference>
<name>L9KW46_TUPCH</name>